<dbReference type="RefSeq" id="WP_154345640.1">
    <property type="nucleotide sequence ID" value="NZ_WKJD01000009.1"/>
</dbReference>
<evidence type="ECO:0000313" key="5">
    <source>
        <dbReference type="Proteomes" id="UP000476511"/>
    </source>
</evidence>
<dbReference type="SMART" id="SM00903">
    <property type="entry name" value="Flavin_Reduct"/>
    <property type="match status" value="1"/>
</dbReference>
<dbReference type="GO" id="GO:0042602">
    <property type="term" value="F:riboflavin reductase (NADPH) activity"/>
    <property type="evidence" value="ECO:0007669"/>
    <property type="project" value="TreeGrafter"/>
</dbReference>
<comment type="caution">
    <text evidence="4">The sequence shown here is derived from an EMBL/GenBank/DDBJ whole genome shotgun (WGS) entry which is preliminary data.</text>
</comment>
<accession>A0A6L5R2S7</accession>
<gene>
    <name evidence="4" type="ORF">GJR97_06255</name>
</gene>
<evidence type="ECO:0000256" key="1">
    <source>
        <dbReference type="ARBA" id="ARBA00008898"/>
    </source>
</evidence>
<dbReference type="EMBL" id="WKJD01000009">
    <property type="protein sequence ID" value="MRX43327.1"/>
    <property type="molecule type" value="Genomic_DNA"/>
</dbReference>
<evidence type="ECO:0000259" key="3">
    <source>
        <dbReference type="SMART" id="SM00903"/>
    </source>
</evidence>
<feature type="domain" description="Flavin reductase like" evidence="3">
    <location>
        <begin position="19"/>
        <end position="162"/>
    </location>
</feature>
<protein>
    <recommendedName>
        <fullName evidence="3">Flavin reductase like domain-containing protein</fullName>
    </recommendedName>
</protein>
<comment type="similarity">
    <text evidence="1">Belongs to the non-flavoprotein flavin reductase family.</text>
</comment>
<dbReference type="AlphaFoldDB" id="A0A6L5R2S7"/>
<dbReference type="Pfam" id="PF01613">
    <property type="entry name" value="Flavin_Reduct"/>
    <property type="match status" value="1"/>
</dbReference>
<sequence length="166" mass="18067">MTVQQTSTPEPQVQLRRAFATFPTGVVAVCALDDEGPMGMAVNSFTSISLDPPLAAISVARTSTTWPALSTRARLGLSILSSAHGAVCRRLSSRDGDRFAGVDWHADQQRAVYVRDSALWLQCSVADRFDGGDHEIVLLEIHDVTTFPDVAPLVFHESRFRDLVDG</sequence>
<dbReference type="Proteomes" id="UP000476511">
    <property type="component" value="Unassembled WGS sequence"/>
</dbReference>
<evidence type="ECO:0000256" key="2">
    <source>
        <dbReference type="ARBA" id="ARBA00023002"/>
    </source>
</evidence>
<dbReference type="GO" id="GO:0010181">
    <property type="term" value="F:FMN binding"/>
    <property type="evidence" value="ECO:0007669"/>
    <property type="project" value="InterPro"/>
</dbReference>
<keyword evidence="2" id="KW-0560">Oxidoreductase</keyword>
<keyword evidence="5" id="KW-1185">Reference proteome</keyword>
<evidence type="ECO:0000313" key="4">
    <source>
        <dbReference type="EMBL" id="MRX43327.1"/>
    </source>
</evidence>
<dbReference type="InterPro" id="IPR002563">
    <property type="entry name" value="Flavin_Rdtase-like_dom"/>
</dbReference>
<name>A0A6L5R2S7_9MICO</name>
<dbReference type="PANTHER" id="PTHR30466">
    <property type="entry name" value="FLAVIN REDUCTASE"/>
    <property type="match status" value="1"/>
</dbReference>
<organism evidence="4 5">
    <name type="scientific">Agromyces kandeliae</name>
    <dbReference type="NCBI Taxonomy" id="2666141"/>
    <lineage>
        <taxon>Bacteria</taxon>
        <taxon>Bacillati</taxon>
        <taxon>Actinomycetota</taxon>
        <taxon>Actinomycetes</taxon>
        <taxon>Micrococcales</taxon>
        <taxon>Microbacteriaceae</taxon>
        <taxon>Agromyces</taxon>
    </lineage>
</organism>
<dbReference type="InterPro" id="IPR050268">
    <property type="entry name" value="NADH-dep_flavin_reductase"/>
</dbReference>
<proteinExistence type="inferred from homology"/>
<dbReference type="SUPFAM" id="SSF50475">
    <property type="entry name" value="FMN-binding split barrel"/>
    <property type="match status" value="1"/>
</dbReference>
<dbReference type="InterPro" id="IPR012349">
    <property type="entry name" value="Split_barrel_FMN-bd"/>
</dbReference>
<dbReference type="Gene3D" id="2.30.110.10">
    <property type="entry name" value="Electron Transport, Fmn-binding Protein, Chain A"/>
    <property type="match status" value="1"/>
</dbReference>
<dbReference type="PANTHER" id="PTHR30466:SF11">
    <property type="entry name" value="FLAVIN-DEPENDENT MONOOXYGENASE, REDUCTASE SUBUNIT HSAB"/>
    <property type="match status" value="1"/>
</dbReference>
<reference evidence="4 5" key="1">
    <citation type="submission" date="2019-11" db="EMBL/GenBank/DDBJ databases">
        <title>Agromyces kandeliae sp. nov., isolated from mangrove soil.</title>
        <authorList>
            <person name="Wang R."/>
        </authorList>
    </citation>
    <scope>NUCLEOTIDE SEQUENCE [LARGE SCALE GENOMIC DNA]</scope>
    <source>
        <strain evidence="4 5">Q22</strain>
    </source>
</reference>